<evidence type="ECO:0000259" key="2">
    <source>
        <dbReference type="Pfam" id="PF00188"/>
    </source>
</evidence>
<dbReference type="InterPro" id="IPR014044">
    <property type="entry name" value="CAP_dom"/>
</dbReference>
<dbReference type="PANTHER" id="PTHR31157:SF1">
    <property type="entry name" value="SCP DOMAIN-CONTAINING PROTEIN"/>
    <property type="match status" value="1"/>
</dbReference>
<evidence type="ECO:0000256" key="1">
    <source>
        <dbReference type="SAM" id="Phobius"/>
    </source>
</evidence>
<dbReference type="OrthoDB" id="68195at2"/>
<keyword evidence="4" id="KW-1185">Reference proteome</keyword>
<gene>
    <name evidence="3" type="ORF">E1263_36400</name>
</gene>
<dbReference type="EMBL" id="SMKX01000172">
    <property type="protein sequence ID" value="TDD46484.1"/>
    <property type="molecule type" value="Genomic_DNA"/>
</dbReference>
<keyword evidence="1" id="KW-0472">Membrane</keyword>
<evidence type="ECO:0000313" key="3">
    <source>
        <dbReference type="EMBL" id="TDD46484.1"/>
    </source>
</evidence>
<evidence type="ECO:0000313" key="4">
    <source>
        <dbReference type="Proteomes" id="UP000295124"/>
    </source>
</evidence>
<dbReference type="CDD" id="cd05379">
    <property type="entry name" value="CAP_bacterial"/>
    <property type="match status" value="1"/>
</dbReference>
<keyword evidence="1" id="KW-0812">Transmembrane</keyword>
<accession>A0A4R4YQB4</accession>
<name>A0A4R4YQB4_9ACTN</name>
<keyword evidence="1" id="KW-1133">Transmembrane helix</keyword>
<sequence>MASLQRETAVAGRWQRSHRVEHRLLDSLHSAPDGRRLRRTGRAHRPLRVRGVQGTLTAECTVWLPAPIPTRKCTMQRRVRGGLAVAGLLTAMISFASPAQAAMSPQDFRSEVVSRTNAERAKVGCPALNRNGSLDNAAQGHAADMANRNYFSHNSLDGRTPWDRIAQAGYPSNSGRGENIAASQTTPASVVSTWMNSAGHRANILNCSFRSIGVGYGYNSNATWDHYWVQDFGTV</sequence>
<feature type="transmembrane region" description="Helical" evidence="1">
    <location>
        <begin position="81"/>
        <end position="99"/>
    </location>
</feature>
<comment type="caution">
    <text evidence="3">The sequence shown here is derived from an EMBL/GenBank/DDBJ whole genome shotgun (WGS) entry which is preliminary data.</text>
</comment>
<protein>
    <submittedName>
        <fullName evidence="3">CAP domain-containing protein</fullName>
    </submittedName>
</protein>
<dbReference type="InterPro" id="IPR035940">
    <property type="entry name" value="CAP_sf"/>
</dbReference>
<dbReference type="AlphaFoldDB" id="A0A4R4YQB4"/>
<dbReference type="Gene3D" id="3.40.33.10">
    <property type="entry name" value="CAP"/>
    <property type="match status" value="1"/>
</dbReference>
<organism evidence="3 4">
    <name type="scientific">Kribbella antibiotica</name>
    <dbReference type="NCBI Taxonomy" id="190195"/>
    <lineage>
        <taxon>Bacteria</taxon>
        <taxon>Bacillati</taxon>
        <taxon>Actinomycetota</taxon>
        <taxon>Actinomycetes</taxon>
        <taxon>Propionibacteriales</taxon>
        <taxon>Kribbellaceae</taxon>
        <taxon>Kribbella</taxon>
    </lineage>
</organism>
<reference evidence="3 4" key="1">
    <citation type="submission" date="2019-03" db="EMBL/GenBank/DDBJ databases">
        <title>Draft genome sequences of novel Actinobacteria.</title>
        <authorList>
            <person name="Sahin N."/>
            <person name="Ay H."/>
            <person name="Saygin H."/>
        </authorList>
    </citation>
    <scope>NUCLEOTIDE SEQUENCE [LARGE SCALE GENOMIC DNA]</scope>
    <source>
        <strain evidence="3 4">JCM 13523</strain>
    </source>
</reference>
<dbReference type="SUPFAM" id="SSF55797">
    <property type="entry name" value="PR-1-like"/>
    <property type="match status" value="1"/>
</dbReference>
<proteinExistence type="predicted"/>
<feature type="domain" description="SCP" evidence="2">
    <location>
        <begin position="114"/>
        <end position="232"/>
    </location>
</feature>
<dbReference type="Proteomes" id="UP000295124">
    <property type="component" value="Unassembled WGS sequence"/>
</dbReference>
<dbReference type="PANTHER" id="PTHR31157">
    <property type="entry name" value="SCP DOMAIN-CONTAINING PROTEIN"/>
    <property type="match status" value="1"/>
</dbReference>
<dbReference type="Pfam" id="PF00188">
    <property type="entry name" value="CAP"/>
    <property type="match status" value="1"/>
</dbReference>